<dbReference type="Proteomes" id="UP001627154">
    <property type="component" value="Unassembled WGS sequence"/>
</dbReference>
<organism evidence="1 2">
    <name type="scientific">Trichogramma kaykai</name>
    <dbReference type="NCBI Taxonomy" id="54128"/>
    <lineage>
        <taxon>Eukaryota</taxon>
        <taxon>Metazoa</taxon>
        <taxon>Ecdysozoa</taxon>
        <taxon>Arthropoda</taxon>
        <taxon>Hexapoda</taxon>
        <taxon>Insecta</taxon>
        <taxon>Pterygota</taxon>
        <taxon>Neoptera</taxon>
        <taxon>Endopterygota</taxon>
        <taxon>Hymenoptera</taxon>
        <taxon>Apocrita</taxon>
        <taxon>Proctotrupomorpha</taxon>
        <taxon>Chalcidoidea</taxon>
        <taxon>Trichogrammatidae</taxon>
        <taxon>Trichogramma</taxon>
    </lineage>
</organism>
<gene>
    <name evidence="1" type="ORF">TKK_010338</name>
</gene>
<sequence length="140" mass="15327">MRKSSIFCTLSVCPRARQLCVLCAQHKAAAAAAAQLRAEQELPSFSDCVCVPCARRIYSSAATAPGSLSSNVKASRALSAQPRLARAESFFSWPSHLFTVSHDNGVKYARWIVYTYAIGHCIESLQPRIVILVRSNVQRA</sequence>
<keyword evidence="2" id="KW-1185">Reference proteome</keyword>
<protein>
    <submittedName>
        <fullName evidence="1">Uncharacterized protein</fullName>
    </submittedName>
</protein>
<comment type="caution">
    <text evidence="1">The sequence shown here is derived from an EMBL/GenBank/DDBJ whole genome shotgun (WGS) entry which is preliminary data.</text>
</comment>
<evidence type="ECO:0000313" key="1">
    <source>
        <dbReference type="EMBL" id="KAL3395507.1"/>
    </source>
</evidence>
<dbReference type="AlphaFoldDB" id="A0ABD2WRK6"/>
<proteinExistence type="predicted"/>
<evidence type="ECO:0000313" key="2">
    <source>
        <dbReference type="Proteomes" id="UP001627154"/>
    </source>
</evidence>
<accession>A0ABD2WRK6</accession>
<name>A0ABD2WRK6_9HYME</name>
<dbReference type="EMBL" id="JBJJXI010000080">
    <property type="protein sequence ID" value="KAL3395507.1"/>
    <property type="molecule type" value="Genomic_DNA"/>
</dbReference>
<reference evidence="1 2" key="1">
    <citation type="journal article" date="2024" name="bioRxiv">
        <title>A reference genome for Trichogramma kaykai: A tiny desert-dwelling parasitoid wasp with competing sex-ratio distorters.</title>
        <authorList>
            <person name="Culotta J."/>
            <person name="Lindsey A.R."/>
        </authorList>
    </citation>
    <scope>NUCLEOTIDE SEQUENCE [LARGE SCALE GENOMIC DNA]</scope>
    <source>
        <strain evidence="1 2">KSX58</strain>
    </source>
</reference>